<dbReference type="InterPro" id="IPR002068">
    <property type="entry name" value="A-crystallin/Hsp20_dom"/>
</dbReference>
<accession>A0AA85KH89</accession>
<evidence type="ECO:0000256" key="2">
    <source>
        <dbReference type="RuleBase" id="RU003616"/>
    </source>
</evidence>
<dbReference type="Gene3D" id="2.60.40.790">
    <property type="match status" value="2"/>
</dbReference>
<evidence type="ECO:0000313" key="5">
    <source>
        <dbReference type="WBParaSite" id="TREG1_82700.1"/>
    </source>
</evidence>
<name>A0AA85KH89_TRIRE</name>
<dbReference type="CDD" id="cd06526">
    <property type="entry name" value="metazoan_ACD"/>
    <property type="match status" value="1"/>
</dbReference>
<dbReference type="PROSITE" id="PS01031">
    <property type="entry name" value="SHSP"/>
    <property type="match status" value="1"/>
</dbReference>
<dbReference type="SUPFAM" id="SSF49764">
    <property type="entry name" value="HSP20-like chaperones"/>
    <property type="match status" value="2"/>
</dbReference>
<protein>
    <submittedName>
        <fullName evidence="5">SHSP domain-containing protein</fullName>
    </submittedName>
</protein>
<dbReference type="Proteomes" id="UP000050795">
    <property type="component" value="Unassembled WGS sequence"/>
</dbReference>
<dbReference type="AlphaFoldDB" id="A0AA85KH89"/>
<dbReference type="CDD" id="cd00298">
    <property type="entry name" value="ACD_sHsps_p23-like"/>
    <property type="match status" value="1"/>
</dbReference>
<sequence>MQRPPPIPILNRNSLGHRTGGNILNSVTPCKEYHTHDINGKLKYCIEVDLQGYPQESIQIVRQSQDVIISLNYEEIKPTGEKYKQEFKREIQFPQSADLDTLKCTLINKNTLLLDADVHKRDNSILKTAQISPVTKRHINWELSNSSSHRNSVSESPRLRTSFLNETRERHPSISSLQTSDIHKSFRVKENNSLLMNRNSRHPPQRSPTHYTANSFSRHESIRVPVRVDINQHSGQPSPASVQPIRVEVLNHSPYSKQYNRHYQVPIHSQQYNHNNNINNNNNHNNNNHNYYHHQSEYKKLNTSTFSTAQRPLHIHPVSNISSDENTPTMINSSSTHQYHQQSTTNGKTGNSAYINATLHPISHTVNTNNTNINATTNNNSAAISKSTKFYTQNMKVGKDVKPEDLNIHLKNGVLTIMIRQKGKNIENYKQTKIAREFLHEHTIPINVDQNKLIAKLDNGILTWEAPYTTVEQIDIMDNLNSNIKCKKYPIPINR</sequence>
<proteinExistence type="inferred from homology"/>
<evidence type="ECO:0000259" key="3">
    <source>
        <dbReference type="PROSITE" id="PS01031"/>
    </source>
</evidence>
<keyword evidence="4" id="KW-1185">Reference proteome</keyword>
<reference evidence="5" key="2">
    <citation type="submission" date="2023-11" db="UniProtKB">
        <authorList>
            <consortium name="WormBaseParasite"/>
        </authorList>
    </citation>
    <scope>IDENTIFICATION</scope>
</reference>
<evidence type="ECO:0000256" key="1">
    <source>
        <dbReference type="PROSITE-ProRule" id="PRU00285"/>
    </source>
</evidence>
<dbReference type="InterPro" id="IPR008978">
    <property type="entry name" value="HSP20-like_chaperone"/>
</dbReference>
<evidence type="ECO:0000313" key="4">
    <source>
        <dbReference type="Proteomes" id="UP000050795"/>
    </source>
</evidence>
<dbReference type="WBParaSite" id="TREG1_82700.1">
    <property type="protein sequence ID" value="TREG1_82700.1"/>
    <property type="gene ID" value="TREG1_82700"/>
</dbReference>
<dbReference type="Pfam" id="PF00011">
    <property type="entry name" value="HSP20"/>
    <property type="match status" value="1"/>
</dbReference>
<organism evidence="4 5">
    <name type="scientific">Trichobilharzia regenti</name>
    <name type="common">Nasal bird schistosome</name>
    <dbReference type="NCBI Taxonomy" id="157069"/>
    <lineage>
        <taxon>Eukaryota</taxon>
        <taxon>Metazoa</taxon>
        <taxon>Spiralia</taxon>
        <taxon>Lophotrochozoa</taxon>
        <taxon>Platyhelminthes</taxon>
        <taxon>Trematoda</taxon>
        <taxon>Digenea</taxon>
        <taxon>Strigeidida</taxon>
        <taxon>Schistosomatoidea</taxon>
        <taxon>Schistosomatidae</taxon>
        <taxon>Trichobilharzia</taxon>
    </lineage>
</organism>
<comment type="similarity">
    <text evidence="1 2">Belongs to the small heat shock protein (HSP20) family.</text>
</comment>
<feature type="domain" description="SHSP" evidence="3">
    <location>
        <begin position="373"/>
        <end position="485"/>
    </location>
</feature>
<reference evidence="4" key="1">
    <citation type="submission" date="2022-06" db="EMBL/GenBank/DDBJ databases">
        <authorList>
            <person name="Berger JAMES D."/>
            <person name="Berger JAMES D."/>
        </authorList>
    </citation>
    <scope>NUCLEOTIDE SEQUENCE [LARGE SCALE GENOMIC DNA]</scope>
</reference>